<reference evidence="1 2" key="1">
    <citation type="submission" date="2012-03" db="EMBL/GenBank/DDBJ databases">
        <title>The Genome Sequence of Bartonella elizabethae Re6043vi.</title>
        <authorList>
            <consortium name="The Broad Institute Genome Sequencing Platform"/>
            <consortium name="The Broad Institute Genome Sequencing Center for Infectious Disease"/>
            <person name="Feldgarden M."/>
            <person name="Kirby J."/>
            <person name="Kosoy M."/>
            <person name="Birtles R."/>
            <person name="Probert W.S."/>
            <person name="Chiaraviglio L."/>
            <person name="Young S.K."/>
            <person name="Zeng Q."/>
            <person name="Gargeya S."/>
            <person name="Fitzgerald M."/>
            <person name="Haas B."/>
            <person name="Abouelleil A."/>
            <person name="Alvarado L."/>
            <person name="Arachchi H.M."/>
            <person name="Berlin A."/>
            <person name="Chapman S.B."/>
            <person name="Gearin G."/>
            <person name="Goldberg J."/>
            <person name="Griggs A."/>
            <person name="Gujja S."/>
            <person name="Hansen M."/>
            <person name="Heiman D."/>
            <person name="Howarth C."/>
            <person name="Larimer J."/>
            <person name="Lui A."/>
            <person name="MacDonald P.J.P."/>
            <person name="McCowen C."/>
            <person name="Montmayeur A."/>
            <person name="Murphy C."/>
            <person name="Neiman D."/>
            <person name="Pearson M."/>
            <person name="Priest M."/>
            <person name="Roberts A."/>
            <person name="Saif S."/>
            <person name="Shea T."/>
            <person name="Sisk P."/>
            <person name="Stolte C."/>
            <person name="Sykes S."/>
            <person name="Wortman J."/>
            <person name="Nusbaum C."/>
            <person name="Birren B."/>
        </authorList>
    </citation>
    <scope>NUCLEOTIDE SEQUENCE [LARGE SCALE GENOMIC DNA]</scope>
    <source>
        <strain evidence="1 2">Re6043vi</strain>
    </source>
</reference>
<dbReference type="Proteomes" id="UP000008942">
    <property type="component" value="Unassembled WGS sequence"/>
</dbReference>
<evidence type="ECO:0008006" key="3">
    <source>
        <dbReference type="Google" id="ProtNLM"/>
    </source>
</evidence>
<dbReference type="InterPro" id="IPR040831">
    <property type="entry name" value="B_solenoid_ydck_rpt"/>
</dbReference>
<evidence type="ECO:0000313" key="1">
    <source>
        <dbReference type="EMBL" id="EJF84663.1"/>
    </source>
</evidence>
<organism evidence="1 2">
    <name type="scientific">Bartonella elizabethae Re6043vi</name>
    <dbReference type="NCBI Taxonomy" id="1094554"/>
    <lineage>
        <taxon>Bacteria</taxon>
        <taxon>Pseudomonadati</taxon>
        <taxon>Pseudomonadota</taxon>
        <taxon>Alphaproteobacteria</taxon>
        <taxon>Hyphomicrobiales</taxon>
        <taxon>Bartonellaceae</taxon>
        <taxon>Bartonella</taxon>
    </lineage>
</organism>
<gene>
    <name evidence="1" type="ORF">MCU_00241</name>
</gene>
<dbReference type="Pfam" id="PF18836">
    <property type="entry name" value="B_solenoid_ydck"/>
    <property type="match status" value="1"/>
</dbReference>
<comment type="caution">
    <text evidence="1">The sequence shown here is derived from an EMBL/GenBank/DDBJ whole genome shotgun (WGS) entry which is preliminary data.</text>
</comment>
<protein>
    <recommendedName>
        <fullName evidence="3">Phage related protein</fullName>
    </recommendedName>
</protein>
<dbReference type="InterPro" id="IPR011004">
    <property type="entry name" value="Trimer_LpxA-like_sf"/>
</dbReference>
<proteinExistence type="predicted"/>
<accession>A0ABN0GM53</accession>
<name>A0ABN0GM53_BAREL</name>
<dbReference type="SUPFAM" id="SSF51161">
    <property type="entry name" value="Trimeric LpxA-like enzymes"/>
    <property type="match status" value="1"/>
</dbReference>
<dbReference type="RefSeq" id="WP_005773352.1">
    <property type="nucleotide sequence ID" value="NZ_JH725139.1"/>
</dbReference>
<dbReference type="EMBL" id="AILW01000002">
    <property type="protein sequence ID" value="EJF84663.1"/>
    <property type="molecule type" value="Genomic_DNA"/>
</dbReference>
<dbReference type="Gene3D" id="2.160.10.10">
    <property type="entry name" value="Hexapeptide repeat proteins"/>
    <property type="match status" value="1"/>
</dbReference>
<evidence type="ECO:0000313" key="2">
    <source>
        <dbReference type="Proteomes" id="UP000008942"/>
    </source>
</evidence>
<keyword evidence="2" id="KW-1185">Reference proteome</keyword>
<sequence length="160" mass="17859">MEKKYELTDETIKVGRKTLHRIRALRDFGDVKKGDLGGFIENEDNLSHEGNCWVGDYARVHGQAQIFGDAMVNGNAKVSGDAKVFNKAWVFGNAKIFDEALVFEEAKVFGRANVYHKAWLRGKTAIFGRTEIFALMSGNNIICDSDQVPRNTEESGNNTV</sequence>